<reference evidence="2" key="2">
    <citation type="journal article" date="2020" name="Nat. Commun.">
        <title>Large-scale genome sequencing of mycorrhizal fungi provides insights into the early evolution of symbiotic traits.</title>
        <authorList>
            <person name="Miyauchi S."/>
            <person name="Kiss E."/>
            <person name="Kuo A."/>
            <person name="Drula E."/>
            <person name="Kohler A."/>
            <person name="Sanchez-Garcia M."/>
            <person name="Morin E."/>
            <person name="Andreopoulos B."/>
            <person name="Barry K.W."/>
            <person name="Bonito G."/>
            <person name="Buee M."/>
            <person name="Carver A."/>
            <person name="Chen C."/>
            <person name="Cichocki N."/>
            <person name="Clum A."/>
            <person name="Culley D."/>
            <person name="Crous P.W."/>
            <person name="Fauchery L."/>
            <person name="Girlanda M."/>
            <person name="Hayes R.D."/>
            <person name="Keri Z."/>
            <person name="LaButti K."/>
            <person name="Lipzen A."/>
            <person name="Lombard V."/>
            <person name="Magnuson J."/>
            <person name="Maillard F."/>
            <person name="Murat C."/>
            <person name="Nolan M."/>
            <person name="Ohm R.A."/>
            <person name="Pangilinan J."/>
            <person name="Pereira M.F."/>
            <person name="Perotto S."/>
            <person name="Peter M."/>
            <person name="Pfister S."/>
            <person name="Riley R."/>
            <person name="Sitrit Y."/>
            <person name="Stielow J.B."/>
            <person name="Szollosi G."/>
            <person name="Zifcakova L."/>
            <person name="Stursova M."/>
            <person name="Spatafora J.W."/>
            <person name="Tedersoo L."/>
            <person name="Vaario L.M."/>
            <person name="Yamada A."/>
            <person name="Yan M."/>
            <person name="Wang P."/>
            <person name="Xu J."/>
            <person name="Bruns T."/>
            <person name="Baldrian P."/>
            <person name="Vilgalys R."/>
            <person name="Dunand C."/>
            <person name="Henrissat B."/>
            <person name="Grigoriev I.V."/>
            <person name="Hibbett D."/>
            <person name="Nagy L.G."/>
            <person name="Martin F.M."/>
        </authorList>
    </citation>
    <scope>NUCLEOTIDE SEQUENCE</scope>
    <source>
        <strain evidence="2">BED1</strain>
    </source>
</reference>
<dbReference type="PROSITE" id="PS50048">
    <property type="entry name" value="ZN2_CY6_FUNGAL_2"/>
    <property type="match status" value="1"/>
</dbReference>
<evidence type="ECO:0000313" key="4">
    <source>
        <dbReference type="EMBL" id="KAF8440769.1"/>
    </source>
</evidence>
<dbReference type="EMBL" id="WHUW01000116">
    <property type="protein sequence ID" value="KAF8423427.1"/>
    <property type="molecule type" value="Genomic_DNA"/>
</dbReference>
<dbReference type="GO" id="GO:0008270">
    <property type="term" value="F:zinc ion binding"/>
    <property type="evidence" value="ECO:0007669"/>
    <property type="project" value="InterPro"/>
</dbReference>
<protein>
    <recommendedName>
        <fullName evidence="1">Zn(2)-C6 fungal-type domain-containing protein</fullName>
    </recommendedName>
</protein>
<sequence length="207" mass="22701">MLHFIAKQGASKGDSNPTGDKRGHRLVSIYVSLLSSLRIYPCPNPNCTKSFLYAFFSFTSIELLLALRDLGGFGHRDDRLGAESSVGEGRWLLIGRSLIGLSSSFRATLASVLSRCRPTDELITPQLIDIPLSETAISQRPDEGTPRPTSIPRSRTGCLTCYVKKIKCDETPKPICMWCTHGQRDCSALGLKAFPPQNGRRMSMAGP</sequence>
<dbReference type="SUPFAM" id="SSF57701">
    <property type="entry name" value="Zn2/Cys6 DNA-binding domain"/>
    <property type="match status" value="1"/>
</dbReference>
<name>A0AAD4BDS4_BOLED</name>
<dbReference type="GO" id="GO:0000981">
    <property type="term" value="F:DNA-binding transcription factor activity, RNA polymerase II-specific"/>
    <property type="evidence" value="ECO:0007669"/>
    <property type="project" value="InterPro"/>
</dbReference>
<evidence type="ECO:0000259" key="1">
    <source>
        <dbReference type="PROSITE" id="PS50048"/>
    </source>
</evidence>
<dbReference type="EMBL" id="WHUW01000011">
    <property type="protein sequence ID" value="KAF8440769.1"/>
    <property type="molecule type" value="Genomic_DNA"/>
</dbReference>
<dbReference type="EMBL" id="WHUW01000116">
    <property type="protein sequence ID" value="KAF8423459.1"/>
    <property type="molecule type" value="Genomic_DNA"/>
</dbReference>
<reference evidence="2" key="1">
    <citation type="submission" date="2019-10" db="EMBL/GenBank/DDBJ databases">
        <authorList>
            <consortium name="DOE Joint Genome Institute"/>
            <person name="Kuo A."/>
            <person name="Miyauchi S."/>
            <person name="Kiss E."/>
            <person name="Drula E."/>
            <person name="Kohler A."/>
            <person name="Sanchez-Garcia M."/>
            <person name="Andreopoulos B."/>
            <person name="Barry K.W."/>
            <person name="Bonito G."/>
            <person name="Buee M."/>
            <person name="Carver A."/>
            <person name="Chen C."/>
            <person name="Cichocki N."/>
            <person name="Clum A."/>
            <person name="Culley D."/>
            <person name="Crous P.W."/>
            <person name="Fauchery L."/>
            <person name="Girlanda M."/>
            <person name="Hayes R."/>
            <person name="Keri Z."/>
            <person name="LaButti K."/>
            <person name="Lipzen A."/>
            <person name="Lombard V."/>
            <person name="Magnuson J."/>
            <person name="Maillard F."/>
            <person name="Morin E."/>
            <person name="Murat C."/>
            <person name="Nolan M."/>
            <person name="Ohm R."/>
            <person name="Pangilinan J."/>
            <person name="Pereira M."/>
            <person name="Perotto S."/>
            <person name="Peter M."/>
            <person name="Riley R."/>
            <person name="Sitrit Y."/>
            <person name="Stielow B."/>
            <person name="Szollosi G."/>
            <person name="Zifcakova L."/>
            <person name="Stursova M."/>
            <person name="Spatafora J.W."/>
            <person name="Tedersoo L."/>
            <person name="Vaario L.-M."/>
            <person name="Yamada A."/>
            <person name="Yan M."/>
            <person name="Wang P."/>
            <person name="Xu J."/>
            <person name="Bruns T."/>
            <person name="Baldrian P."/>
            <person name="Vilgalys R."/>
            <person name="Henrissat B."/>
            <person name="Grigoriev I.V."/>
            <person name="Hibbett D."/>
            <person name="Nagy L.G."/>
            <person name="Martin F.M."/>
        </authorList>
    </citation>
    <scope>NUCLEOTIDE SEQUENCE</scope>
    <source>
        <strain evidence="2">BED1</strain>
    </source>
</reference>
<dbReference type="InterPro" id="IPR001138">
    <property type="entry name" value="Zn2Cys6_DnaBD"/>
</dbReference>
<evidence type="ECO:0000313" key="5">
    <source>
        <dbReference type="Proteomes" id="UP001194468"/>
    </source>
</evidence>
<dbReference type="CDD" id="cd00067">
    <property type="entry name" value="GAL4"/>
    <property type="match status" value="1"/>
</dbReference>
<dbReference type="InterPro" id="IPR036864">
    <property type="entry name" value="Zn2-C6_fun-type_DNA-bd_sf"/>
</dbReference>
<evidence type="ECO:0000313" key="3">
    <source>
        <dbReference type="EMBL" id="KAF8423459.1"/>
    </source>
</evidence>
<evidence type="ECO:0000313" key="2">
    <source>
        <dbReference type="EMBL" id="KAF8423427.1"/>
    </source>
</evidence>
<gene>
    <name evidence="4" type="ORF">L210DRAFT_2112261</name>
    <name evidence="2" type="ORF">L210DRAFT_2140405</name>
    <name evidence="3" type="ORF">L210DRAFT_2141934</name>
</gene>
<comment type="caution">
    <text evidence="2">The sequence shown here is derived from an EMBL/GenBank/DDBJ whole genome shotgun (WGS) entry which is preliminary data.</text>
</comment>
<keyword evidence="5" id="KW-1185">Reference proteome</keyword>
<dbReference type="Proteomes" id="UP001194468">
    <property type="component" value="Unassembled WGS sequence"/>
</dbReference>
<dbReference type="Gene3D" id="4.10.240.10">
    <property type="entry name" value="Zn(2)-C6 fungal-type DNA-binding domain"/>
    <property type="match status" value="1"/>
</dbReference>
<organism evidence="2 5">
    <name type="scientific">Boletus edulis BED1</name>
    <dbReference type="NCBI Taxonomy" id="1328754"/>
    <lineage>
        <taxon>Eukaryota</taxon>
        <taxon>Fungi</taxon>
        <taxon>Dikarya</taxon>
        <taxon>Basidiomycota</taxon>
        <taxon>Agaricomycotina</taxon>
        <taxon>Agaricomycetes</taxon>
        <taxon>Agaricomycetidae</taxon>
        <taxon>Boletales</taxon>
        <taxon>Boletineae</taxon>
        <taxon>Boletaceae</taxon>
        <taxon>Boletoideae</taxon>
        <taxon>Boletus</taxon>
    </lineage>
</organism>
<proteinExistence type="predicted"/>
<feature type="domain" description="Zn(2)-C6 fungal-type" evidence="1">
    <location>
        <begin position="157"/>
        <end position="188"/>
    </location>
</feature>
<accession>A0AAD4BDS4</accession>
<dbReference type="AlphaFoldDB" id="A0AAD4BDS4"/>